<evidence type="ECO:0000313" key="2">
    <source>
        <dbReference type="Proteomes" id="UP000003505"/>
    </source>
</evidence>
<protein>
    <submittedName>
        <fullName evidence="1">Uncharacterized protein</fullName>
    </submittedName>
</protein>
<dbReference type="Proteomes" id="UP000003505">
    <property type="component" value="Unassembled WGS sequence"/>
</dbReference>
<accession>C9LRV1</accession>
<dbReference type="AlphaFoldDB" id="C9LRV1"/>
<reference evidence="1 2" key="1">
    <citation type="submission" date="2009-09" db="EMBL/GenBank/DDBJ databases">
        <authorList>
            <person name="Weinstock G."/>
            <person name="Sodergren E."/>
            <person name="Clifton S."/>
            <person name="Fulton L."/>
            <person name="Fulton B."/>
            <person name="Courtney L."/>
            <person name="Fronick C."/>
            <person name="Harrison M."/>
            <person name="Strong C."/>
            <person name="Farmer C."/>
            <person name="Delahaunty K."/>
            <person name="Markovic C."/>
            <person name="Hall O."/>
            <person name="Minx P."/>
            <person name="Tomlinson C."/>
            <person name="Mitreva M."/>
            <person name="Nelson J."/>
            <person name="Hou S."/>
            <person name="Wollam A."/>
            <person name="Pepin K.H."/>
            <person name="Johnson M."/>
            <person name="Bhonagiri V."/>
            <person name="Nash W.E."/>
            <person name="Warren W."/>
            <person name="Chinwalla A."/>
            <person name="Mardis E.R."/>
            <person name="Wilson R.K."/>
        </authorList>
    </citation>
    <scope>NUCLEOTIDE SEQUENCE [LARGE SCALE GENOMIC DNA]</scope>
    <source>
        <strain evidence="2">ATCC 35185 / DSM 20758 / VPI D19B-28</strain>
    </source>
</reference>
<dbReference type="EMBL" id="ACKP02000003">
    <property type="protein sequence ID" value="EEX78369.1"/>
    <property type="molecule type" value="Genomic_DNA"/>
</dbReference>
<gene>
    <name evidence="1" type="ORF">SELSPUOL_00171</name>
</gene>
<evidence type="ECO:0000313" key="1">
    <source>
        <dbReference type="EMBL" id="EEX78369.1"/>
    </source>
</evidence>
<proteinExistence type="predicted"/>
<sequence>MEPPWIQKQDALRKKEDSERFLFICRATRVISVHFLTSFP</sequence>
<name>C9LRV1_SELS3</name>
<comment type="caution">
    <text evidence="1">The sequence shown here is derived from an EMBL/GenBank/DDBJ whole genome shotgun (WGS) entry which is preliminary data.</text>
</comment>
<organism evidence="1 2">
    <name type="scientific">Selenomonas sputigena (strain ATCC 35185 / DSM 20758 / CCUG 44933 / VPI D19B-28)</name>
    <dbReference type="NCBI Taxonomy" id="546271"/>
    <lineage>
        <taxon>Bacteria</taxon>
        <taxon>Bacillati</taxon>
        <taxon>Bacillota</taxon>
        <taxon>Negativicutes</taxon>
        <taxon>Selenomonadales</taxon>
        <taxon>Selenomonadaceae</taxon>
        <taxon>Selenomonas</taxon>
    </lineage>
</organism>